<dbReference type="InterPro" id="IPR001387">
    <property type="entry name" value="Cro/C1-type_HTH"/>
</dbReference>
<dbReference type="SUPFAM" id="SSF47413">
    <property type="entry name" value="lambda repressor-like DNA-binding domains"/>
    <property type="match status" value="1"/>
</dbReference>
<dbReference type="SMART" id="SM00530">
    <property type="entry name" value="HTH_XRE"/>
    <property type="match status" value="1"/>
</dbReference>
<dbReference type="Pfam" id="PF01381">
    <property type="entry name" value="HTH_3"/>
    <property type="match status" value="1"/>
</dbReference>
<dbReference type="CDD" id="cd00093">
    <property type="entry name" value="HTH_XRE"/>
    <property type="match status" value="1"/>
</dbReference>
<dbReference type="PANTHER" id="PTHR46797">
    <property type="entry name" value="HTH-TYPE TRANSCRIPTIONAL REGULATOR"/>
    <property type="match status" value="1"/>
</dbReference>
<evidence type="ECO:0000313" key="4">
    <source>
        <dbReference type="Proteomes" id="UP000185479"/>
    </source>
</evidence>
<name>A0A1L7CPZ1_CORFL</name>
<reference evidence="3 4" key="1">
    <citation type="submission" date="2014-08" db="EMBL/GenBank/DDBJ databases">
        <title>Complete genome sequence of Corynebacterium flavescens OJ8(T)(=DSM 20296(T)), isolated from cheese.</title>
        <authorList>
            <person name="Ruckert C."/>
            <person name="Albersmeier A."/>
            <person name="Winkler A."/>
            <person name="Kalinowski J."/>
        </authorList>
    </citation>
    <scope>NUCLEOTIDE SEQUENCE [LARGE SCALE GENOMIC DNA]</scope>
    <source>
        <strain evidence="3 4">OJ8</strain>
    </source>
</reference>
<feature type="domain" description="HTH cro/C1-type" evidence="2">
    <location>
        <begin position="11"/>
        <end position="65"/>
    </location>
</feature>
<dbReference type="PROSITE" id="PS50943">
    <property type="entry name" value="HTH_CROC1"/>
    <property type="match status" value="1"/>
</dbReference>
<dbReference type="PANTHER" id="PTHR46797:SF1">
    <property type="entry name" value="METHYLPHOSPHONATE SYNTHASE"/>
    <property type="match status" value="1"/>
</dbReference>
<dbReference type="EMBL" id="CP009246">
    <property type="protein sequence ID" value="APT87898.1"/>
    <property type="molecule type" value="Genomic_DNA"/>
</dbReference>
<evidence type="ECO:0000256" key="1">
    <source>
        <dbReference type="ARBA" id="ARBA00023125"/>
    </source>
</evidence>
<evidence type="ECO:0000259" key="2">
    <source>
        <dbReference type="PROSITE" id="PS50943"/>
    </source>
</evidence>
<gene>
    <name evidence="3" type="ORF">CFLV_12540</name>
</gene>
<protein>
    <recommendedName>
        <fullName evidence="2">HTH cro/C1-type domain-containing protein</fullName>
    </recommendedName>
</protein>
<dbReference type="AlphaFoldDB" id="A0A1L7CPZ1"/>
<dbReference type="InterPro" id="IPR050807">
    <property type="entry name" value="TransReg_Diox_bact_type"/>
</dbReference>
<sequence>MAQRAELGSQLLIARKARALSQESLAELAGIQQAEISRIERGISNPTMDTLSRIVRALGMKLTIAAAT</sequence>
<keyword evidence="4" id="KW-1185">Reference proteome</keyword>
<dbReference type="GO" id="GO:0005829">
    <property type="term" value="C:cytosol"/>
    <property type="evidence" value="ECO:0007669"/>
    <property type="project" value="TreeGrafter"/>
</dbReference>
<evidence type="ECO:0000313" key="3">
    <source>
        <dbReference type="EMBL" id="APT87898.1"/>
    </source>
</evidence>
<organism evidence="3 4">
    <name type="scientific">Corynebacterium flavescens</name>
    <dbReference type="NCBI Taxonomy" id="28028"/>
    <lineage>
        <taxon>Bacteria</taxon>
        <taxon>Bacillati</taxon>
        <taxon>Actinomycetota</taxon>
        <taxon>Actinomycetes</taxon>
        <taxon>Mycobacteriales</taxon>
        <taxon>Corynebacteriaceae</taxon>
        <taxon>Corynebacterium</taxon>
    </lineage>
</organism>
<dbReference type="GO" id="GO:0003677">
    <property type="term" value="F:DNA binding"/>
    <property type="evidence" value="ECO:0007669"/>
    <property type="project" value="UniProtKB-KW"/>
</dbReference>
<dbReference type="Gene3D" id="1.10.260.40">
    <property type="entry name" value="lambda repressor-like DNA-binding domains"/>
    <property type="match status" value="1"/>
</dbReference>
<dbReference type="GO" id="GO:0003700">
    <property type="term" value="F:DNA-binding transcription factor activity"/>
    <property type="evidence" value="ECO:0007669"/>
    <property type="project" value="TreeGrafter"/>
</dbReference>
<accession>A0A1L7CPZ1</accession>
<keyword evidence="1" id="KW-0238">DNA-binding</keyword>
<dbReference type="KEGG" id="cfc:CFLV_12540"/>
<dbReference type="Proteomes" id="UP000185479">
    <property type="component" value="Chromosome"/>
</dbReference>
<dbReference type="InterPro" id="IPR010982">
    <property type="entry name" value="Lambda_DNA-bd_dom_sf"/>
</dbReference>
<proteinExistence type="predicted"/>